<feature type="signal peptide" evidence="2">
    <location>
        <begin position="1"/>
        <end position="29"/>
    </location>
</feature>
<organism evidence="4 5">
    <name type="scientific">Astyanax mexicanus</name>
    <name type="common">Blind cave fish</name>
    <name type="synonym">Astyanax fasciatus mexicanus</name>
    <dbReference type="NCBI Taxonomy" id="7994"/>
    <lineage>
        <taxon>Eukaryota</taxon>
        <taxon>Metazoa</taxon>
        <taxon>Chordata</taxon>
        <taxon>Craniata</taxon>
        <taxon>Vertebrata</taxon>
        <taxon>Euteleostomi</taxon>
        <taxon>Actinopterygii</taxon>
        <taxon>Neopterygii</taxon>
        <taxon>Teleostei</taxon>
        <taxon>Ostariophysi</taxon>
        <taxon>Characiformes</taxon>
        <taxon>Characoidei</taxon>
        <taxon>Acestrorhamphidae</taxon>
        <taxon>Acestrorhamphinae</taxon>
        <taxon>Astyanax</taxon>
    </lineage>
</organism>
<dbReference type="PROSITE" id="PS50041">
    <property type="entry name" value="C_TYPE_LECTIN_2"/>
    <property type="match status" value="8"/>
</dbReference>
<dbReference type="InterPro" id="IPR018378">
    <property type="entry name" value="C-type_lectin_CS"/>
</dbReference>
<keyword evidence="1" id="KW-1015">Disulfide bond</keyword>
<dbReference type="PROSITE" id="PS00615">
    <property type="entry name" value="C_TYPE_LECTIN_1"/>
    <property type="match status" value="2"/>
</dbReference>
<dbReference type="CDD" id="cd03602">
    <property type="entry name" value="CLECT_1"/>
    <property type="match status" value="1"/>
</dbReference>
<dbReference type="Pfam" id="PF00059">
    <property type="entry name" value="Lectin_C"/>
    <property type="match status" value="8"/>
</dbReference>
<evidence type="ECO:0000259" key="3">
    <source>
        <dbReference type="PROSITE" id="PS50041"/>
    </source>
</evidence>
<proteinExistence type="predicted"/>
<feature type="domain" description="C-type lectin" evidence="3">
    <location>
        <begin position="153"/>
        <end position="264"/>
    </location>
</feature>
<feature type="domain" description="C-type lectin" evidence="3">
    <location>
        <begin position="888"/>
        <end position="1007"/>
    </location>
</feature>
<dbReference type="InterPro" id="IPR016186">
    <property type="entry name" value="C-type_lectin-like/link_sf"/>
</dbReference>
<feature type="domain" description="C-type lectin" evidence="3">
    <location>
        <begin position="527"/>
        <end position="648"/>
    </location>
</feature>
<feature type="domain" description="C-type lectin" evidence="3">
    <location>
        <begin position="275"/>
        <end position="393"/>
    </location>
</feature>
<protein>
    <submittedName>
        <fullName evidence="4">Macrophage mannose receptor 1-like</fullName>
    </submittedName>
</protein>
<feature type="chain" id="PRO_5035896387" evidence="2">
    <location>
        <begin position="30"/>
        <end position="1062"/>
    </location>
</feature>
<gene>
    <name evidence="4" type="primary">MRC1</name>
    <name evidence="4" type="ORF">AMEX_G20776</name>
</gene>
<evidence type="ECO:0000313" key="4">
    <source>
        <dbReference type="EMBL" id="KAG9266252.1"/>
    </source>
</evidence>
<evidence type="ECO:0000313" key="5">
    <source>
        <dbReference type="Proteomes" id="UP000752171"/>
    </source>
</evidence>
<dbReference type="PANTHER" id="PTHR45784">
    <property type="entry name" value="C-TYPE LECTIN DOMAIN FAMILY 20 MEMBER A-RELATED"/>
    <property type="match status" value="1"/>
</dbReference>
<dbReference type="Proteomes" id="UP000752171">
    <property type="component" value="Unassembled WGS sequence"/>
</dbReference>
<dbReference type="Gene3D" id="3.10.100.10">
    <property type="entry name" value="Mannose-Binding Protein A, subunit A"/>
    <property type="match status" value="8"/>
</dbReference>
<accession>A0A8T2L8D1</accession>
<dbReference type="InterPro" id="IPR001304">
    <property type="entry name" value="C-type_lectin-like"/>
</dbReference>
<keyword evidence="4" id="KW-0675">Receptor</keyword>
<reference evidence="4 5" key="1">
    <citation type="submission" date="2021-07" db="EMBL/GenBank/DDBJ databases">
        <authorList>
            <person name="Imarazene B."/>
            <person name="Zahm M."/>
            <person name="Klopp C."/>
            <person name="Cabau C."/>
            <person name="Beille S."/>
            <person name="Jouanno E."/>
            <person name="Castinel A."/>
            <person name="Lluch J."/>
            <person name="Gil L."/>
            <person name="Kuchtly C."/>
            <person name="Lopez Roques C."/>
            <person name="Donnadieu C."/>
            <person name="Parrinello H."/>
            <person name="Journot L."/>
            <person name="Du K."/>
            <person name="Schartl M."/>
            <person name="Retaux S."/>
            <person name="Guiguen Y."/>
        </authorList>
    </citation>
    <scope>NUCLEOTIDE SEQUENCE [LARGE SCALE GENOMIC DNA]</scope>
    <source>
        <strain evidence="4">Pach_M1</strain>
        <tissue evidence="4">Testis</tissue>
    </source>
</reference>
<sequence length="1062" mass="125495">MKNQNGEEQTTMFQLLLLLGFCSLDMCLCRQYHFVNESKTWAEAQSYCREHYFDLASIDNAEEALELVKLADIRNSNSTWIGLYDDLNSWRWSLDDDSFYKENERSFRNWYKENPKNWGGDSLCTHFQFYDGRWSETYCLSSLRFVCYDGRGNASESYVLVNQYMTWTEAQRYCREHHTDLASVRNEAENQKLRSLYYYDYSDVWIGLYRTRSWSDNSSSSFSFWKTGQPDNAGQSEHCTAVSFSDSGKWTDNNCGQAFPFICYNMTESAFSRQYHFVYESKSWTEAQRFCRENYTDLATIENMEEMNSLITTWNDTVNGSYVGLAWIGLYDDLNSWRWSYDNESFYKEGERDFRGWYHEPNNWNGKEMCVSIGADGMWFDQNCQSYSSFICYDGRNSNNDYIRINQYMFWEEAQRYCREYYTDLASVRNWTDNQRIFSVTGGSSAWIGLYRSRLWSDQHELTYKNWRPGIMYSPQQPDNGFYVNGEYGNQHCTAVSFSYSGQWTDENCLAKLPFVCYTRFWSWSPYVSHQYHFVGENKSWTEAQRYCRENYTDLATIENMEEMSSLMNTAKGRYFGLAWIGLYDDLKSWRWSLDNELLYKQKERSFRNWYTYKPMNWGGNSLCTYFSSYDGAWHEYPCSYGLPFFCYDENVNEQYIIILQLMNWTEAQRYCREHHTDLASVRNEAENQKLRTFNYYFHYYYGSAWIGLYRTRAWSDSSSSSFSYWKTGQPDNIGVSENCTAVSFYDSGKWTNENCGQAFPFLCYSNSSQYHFINNSKTWTEAQRFCRENYTDLATIENMEEMNSLMNTVNGSYVGLAWIGLYDDLNSWRWSYDNESFYKDGEKDFRGWFQQPDNHNGNELCVSMSPAGEWFDIPCSDRERFVCYNGTNGTNFVWISELKTWSEAQSFCRMFHTDLASVRNETELQDILRISNGSTVWIGLYRKRQWSDQSSSTFTYWRPQIIPESAEPDNGIRSPGQLGNEHCTAVDHSGYWKDENCLSSFPFICYSAAVIGLRVNVKTARNLYESEIRELVVIQLQNEFSRLGLPGNFSINVKNIRKTSP</sequence>
<dbReference type="SMART" id="SM00034">
    <property type="entry name" value="CLECT"/>
    <property type="match status" value="8"/>
</dbReference>
<dbReference type="EMBL" id="JAICCE010000017">
    <property type="protein sequence ID" value="KAG9266252.1"/>
    <property type="molecule type" value="Genomic_DNA"/>
</dbReference>
<evidence type="ECO:0000256" key="1">
    <source>
        <dbReference type="ARBA" id="ARBA00023157"/>
    </source>
</evidence>
<keyword evidence="2" id="KW-0732">Signal</keyword>
<comment type="caution">
    <text evidence="4">The sequence shown here is derived from an EMBL/GenBank/DDBJ whole genome shotgun (WGS) entry which is preliminary data.</text>
</comment>
<name>A0A8T2L8D1_ASTMX</name>
<evidence type="ECO:0000256" key="2">
    <source>
        <dbReference type="SAM" id="SignalP"/>
    </source>
</evidence>
<dbReference type="PANTHER" id="PTHR45784:SF3">
    <property type="entry name" value="C-TYPE LECTIN DOMAIN FAMILY 4 MEMBER K-LIKE-RELATED"/>
    <property type="match status" value="1"/>
</dbReference>
<feature type="domain" description="C-type lectin" evidence="3">
    <location>
        <begin position="32"/>
        <end position="148"/>
    </location>
</feature>
<feature type="domain" description="C-type lectin" evidence="3">
    <location>
        <begin position="656"/>
        <end position="765"/>
    </location>
</feature>
<dbReference type="InterPro" id="IPR016187">
    <property type="entry name" value="CTDL_fold"/>
</dbReference>
<feature type="domain" description="C-type lectin" evidence="3">
    <location>
        <begin position="397"/>
        <end position="518"/>
    </location>
</feature>
<dbReference type="SUPFAM" id="SSF56436">
    <property type="entry name" value="C-type lectin-like"/>
    <property type="match status" value="8"/>
</dbReference>
<feature type="domain" description="C-type lectin" evidence="3">
    <location>
        <begin position="766"/>
        <end position="885"/>
    </location>
</feature>
<dbReference type="AlphaFoldDB" id="A0A8T2L8D1"/>